<accession>A0A8S0S5T2</accession>
<evidence type="ECO:0000313" key="1">
    <source>
        <dbReference type="EMBL" id="CAA2987547.1"/>
    </source>
</evidence>
<dbReference type="AlphaFoldDB" id="A0A8S0S5T2"/>
<evidence type="ECO:0000313" key="2">
    <source>
        <dbReference type="Proteomes" id="UP000594638"/>
    </source>
</evidence>
<gene>
    <name evidence="1" type="ORF">OLEA9_A049498</name>
</gene>
<organism evidence="1 2">
    <name type="scientific">Olea europaea subsp. europaea</name>
    <dbReference type="NCBI Taxonomy" id="158383"/>
    <lineage>
        <taxon>Eukaryota</taxon>
        <taxon>Viridiplantae</taxon>
        <taxon>Streptophyta</taxon>
        <taxon>Embryophyta</taxon>
        <taxon>Tracheophyta</taxon>
        <taxon>Spermatophyta</taxon>
        <taxon>Magnoliopsida</taxon>
        <taxon>eudicotyledons</taxon>
        <taxon>Gunneridae</taxon>
        <taxon>Pentapetalae</taxon>
        <taxon>asterids</taxon>
        <taxon>lamiids</taxon>
        <taxon>Lamiales</taxon>
        <taxon>Oleaceae</taxon>
        <taxon>Oleeae</taxon>
        <taxon>Olea</taxon>
    </lineage>
</organism>
<proteinExistence type="predicted"/>
<dbReference type="Proteomes" id="UP000594638">
    <property type="component" value="Unassembled WGS sequence"/>
</dbReference>
<dbReference type="EMBL" id="CACTIH010003932">
    <property type="protein sequence ID" value="CAA2987547.1"/>
    <property type="molecule type" value="Genomic_DNA"/>
</dbReference>
<keyword evidence="2" id="KW-1185">Reference proteome</keyword>
<sequence>MIEIEFLEPNKNEKLSHSLFNISPVCKPLCAYRQVALFTVQLVFHYLLEADLVTCNFDFRLAIGGVYFSCCCSCICCHQTCQGIEPPAMAGTYFQKGVC</sequence>
<comment type="caution">
    <text evidence="1">The sequence shown here is derived from an EMBL/GenBank/DDBJ whole genome shotgun (WGS) entry which is preliminary data.</text>
</comment>
<name>A0A8S0S5T2_OLEEU</name>
<protein>
    <submittedName>
        <fullName evidence="1">Uncharacterized protein</fullName>
    </submittedName>
</protein>
<dbReference type="Gramene" id="OE9A049498T1">
    <property type="protein sequence ID" value="OE9A049498C1"/>
    <property type="gene ID" value="OE9A049498"/>
</dbReference>
<reference evidence="1 2" key="1">
    <citation type="submission" date="2019-12" db="EMBL/GenBank/DDBJ databases">
        <authorList>
            <person name="Alioto T."/>
            <person name="Alioto T."/>
            <person name="Gomez Garrido J."/>
        </authorList>
    </citation>
    <scope>NUCLEOTIDE SEQUENCE [LARGE SCALE GENOMIC DNA]</scope>
</reference>